<dbReference type="AlphaFoldDB" id="A0A9D2SP84"/>
<sequence>MNRKVSLKEIVGTKIVYAVFLVFYFWMWVRTDWKEWYPMLQSVLFFLICTFFLFQAFRISKYKKEGIDEMAEQNLKRCDSLCLKLFIVVMIAVAWGCAIFNHAESADMGLVGWIIVLSILVLSVVRTIMFAIMDSRGGIIWPS</sequence>
<gene>
    <name evidence="2" type="ORF">H9761_05565</name>
</gene>
<feature type="transmembrane region" description="Helical" evidence="1">
    <location>
        <begin position="81"/>
        <end position="103"/>
    </location>
</feature>
<reference evidence="2" key="1">
    <citation type="journal article" date="2021" name="PeerJ">
        <title>Extensive microbial diversity within the chicken gut microbiome revealed by metagenomics and culture.</title>
        <authorList>
            <person name="Gilroy R."/>
            <person name="Ravi A."/>
            <person name="Getino M."/>
            <person name="Pursley I."/>
            <person name="Horton D.L."/>
            <person name="Alikhan N.F."/>
            <person name="Baker D."/>
            <person name="Gharbi K."/>
            <person name="Hall N."/>
            <person name="Watson M."/>
            <person name="Adriaenssens E.M."/>
            <person name="Foster-Nyarko E."/>
            <person name="Jarju S."/>
            <person name="Secka A."/>
            <person name="Antonio M."/>
            <person name="Oren A."/>
            <person name="Chaudhuri R.R."/>
            <person name="La Ragione R."/>
            <person name="Hildebrand F."/>
            <person name="Pallen M.J."/>
        </authorList>
    </citation>
    <scope>NUCLEOTIDE SEQUENCE</scope>
    <source>
        <strain evidence="2">USAMLcec2-132</strain>
    </source>
</reference>
<keyword evidence="1" id="KW-0812">Transmembrane</keyword>
<proteinExistence type="predicted"/>
<keyword evidence="1" id="KW-1133">Transmembrane helix</keyword>
<name>A0A9D2SP84_9FIRM</name>
<comment type="caution">
    <text evidence="2">The sequence shown here is derived from an EMBL/GenBank/DDBJ whole genome shotgun (WGS) entry which is preliminary data.</text>
</comment>
<feature type="transmembrane region" description="Helical" evidence="1">
    <location>
        <begin position="12"/>
        <end position="29"/>
    </location>
</feature>
<evidence type="ECO:0008006" key="4">
    <source>
        <dbReference type="Google" id="ProtNLM"/>
    </source>
</evidence>
<keyword evidence="1" id="KW-0472">Membrane</keyword>
<accession>A0A9D2SP84</accession>
<organism evidence="2 3">
    <name type="scientific">Candidatus Eisenbergiella merdavium</name>
    <dbReference type="NCBI Taxonomy" id="2838551"/>
    <lineage>
        <taxon>Bacteria</taxon>
        <taxon>Bacillati</taxon>
        <taxon>Bacillota</taxon>
        <taxon>Clostridia</taxon>
        <taxon>Lachnospirales</taxon>
        <taxon>Lachnospiraceae</taxon>
        <taxon>Eisenbergiella</taxon>
    </lineage>
</organism>
<evidence type="ECO:0000256" key="1">
    <source>
        <dbReference type="SAM" id="Phobius"/>
    </source>
</evidence>
<dbReference type="Proteomes" id="UP000823891">
    <property type="component" value="Unassembled WGS sequence"/>
</dbReference>
<evidence type="ECO:0000313" key="3">
    <source>
        <dbReference type="Proteomes" id="UP000823891"/>
    </source>
</evidence>
<dbReference type="EMBL" id="DWWS01000021">
    <property type="protein sequence ID" value="HJC23158.1"/>
    <property type="molecule type" value="Genomic_DNA"/>
</dbReference>
<feature type="transmembrane region" description="Helical" evidence="1">
    <location>
        <begin position="41"/>
        <end position="60"/>
    </location>
</feature>
<protein>
    <recommendedName>
        <fullName evidence="4">Transmembrane protein</fullName>
    </recommendedName>
</protein>
<reference evidence="2" key="2">
    <citation type="submission" date="2021-04" db="EMBL/GenBank/DDBJ databases">
        <authorList>
            <person name="Gilroy R."/>
        </authorList>
    </citation>
    <scope>NUCLEOTIDE SEQUENCE</scope>
    <source>
        <strain evidence="2">USAMLcec2-132</strain>
    </source>
</reference>
<evidence type="ECO:0000313" key="2">
    <source>
        <dbReference type="EMBL" id="HJC23158.1"/>
    </source>
</evidence>
<feature type="transmembrane region" description="Helical" evidence="1">
    <location>
        <begin position="109"/>
        <end position="133"/>
    </location>
</feature>